<keyword evidence="5" id="KW-1185">Reference proteome</keyword>
<dbReference type="InterPro" id="IPR003959">
    <property type="entry name" value="ATPase_AAA_core"/>
</dbReference>
<comment type="caution">
    <text evidence="4">The sequence shown here is derived from an EMBL/GenBank/DDBJ whole genome shotgun (WGS) entry which is preliminary data.</text>
</comment>
<dbReference type="Proteomes" id="UP001159257">
    <property type="component" value="Unassembled WGS sequence"/>
</dbReference>
<sequence length="696" mass="80017">MEKNALPRQQSTRDTALKLSHNYLKRAALWSLRLLVDAHVYRFVIEDGRFCEDEILELVELRELRDQEVTPLRALQLFKSRQLELERENIQPALLDQNLSRLAKAIGMHRVEMEVLGFLCVTELHNGLKETLSKVSNEYGLPHVSQLAGLISVAIRQPRHLVLEALSVNGNLCRCRLLEFRDSGRDFKLLKSIDSVMLYETEGPQALLKYFTRQSNRTPELTPDDFAHISDRYKSLKSYLKAVIRSKQEGTNILLYGPPGTGKTELVHTLTSELGVDLFEVRYADSNGVFITGHGRFSAYLLSQQLLRVNVKSVLLFDEIEDVFTYREQTGQKAWINNLLEQNPRPTFWISNDIDTLDKAYLRRFDMIICMPELNEATRFVVVQRTLKGINVRESWMRKMARKQGLQPAHLSRAAKVVRRLRLRKPERVEQMMEQLLSSLYQALGYQWEHKERRPSQSRFNPGLSNTDFPLERLVEGLKRSGQGRVCLYGPPGTGKSELGRYLECVLKKPLLMKKASDLLGPYVGQTEQQMASAFVEAKEAGSILMIDEADSFLEPRSEARQHWEVSQVNELLVQMEQFDGILIMSTNFIEHLDSAALRRFDFKVRFDYLAFDQAWSFFNRLLGMHQTQPFSPVEVDGIAPRLKRLTQLTPGDFATVERRAKVLGEALTPEYLIAGLEQEHAIKTRHQPRAIGFIN</sequence>
<name>A0ABY1S2A1_9GAMM</name>
<dbReference type="InterPro" id="IPR050168">
    <property type="entry name" value="AAA_ATPase_domain"/>
</dbReference>
<evidence type="ECO:0000256" key="2">
    <source>
        <dbReference type="ARBA" id="ARBA00022840"/>
    </source>
</evidence>
<keyword evidence="2" id="KW-0067">ATP-binding</keyword>
<feature type="domain" description="AAA+ ATPase" evidence="3">
    <location>
        <begin position="249"/>
        <end position="375"/>
    </location>
</feature>
<dbReference type="PANTHER" id="PTHR23077:SF27">
    <property type="entry name" value="ATPASE FAMILY GENE 2 PROTEIN HOMOLOG A"/>
    <property type="match status" value="1"/>
</dbReference>
<dbReference type="InterPro" id="IPR003593">
    <property type="entry name" value="AAA+_ATPase"/>
</dbReference>
<evidence type="ECO:0000259" key="3">
    <source>
        <dbReference type="SMART" id="SM00382"/>
    </source>
</evidence>
<keyword evidence="1" id="KW-0547">Nucleotide-binding</keyword>
<dbReference type="Pfam" id="PF00004">
    <property type="entry name" value="AAA"/>
    <property type="match status" value="2"/>
</dbReference>
<proteinExistence type="predicted"/>
<organism evidence="4 5">
    <name type="scientific">Marinobacterium sediminicola</name>
    <dbReference type="NCBI Taxonomy" id="518898"/>
    <lineage>
        <taxon>Bacteria</taxon>
        <taxon>Pseudomonadati</taxon>
        <taxon>Pseudomonadota</taxon>
        <taxon>Gammaproteobacteria</taxon>
        <taxon>Oceanospirillales</taxon>
        <taxon>Oceanospirillaceae</taxon>
        <taxon>Marinobacterium</taxon>
    </lineage>
</organism>
<evidence type="ECO:0000256" key="1">
    <source>
        <dbReference type="ARBA" id="ARBA00022741"/>
    </source>
</evidence>
<evidence type="ECO:0000313" key="5">
    <source>
        <dbReference type="Proteomes" id="UP001159257"/>
    </source>
</evidence>
<dbReference type="PANTHER" id="PTHR23077">
    <property type="entry name" value="AAA-FAMILY ATPASE"/>
    <property type="match status" value="1"/>
</dbReference>
<dbReference type="EMBL" id="FXWV01000012">
    <property type="protein sequence ID" value="SMR76611.1"/>
    <property type="molecule type" value="Genomic_DNA"/>
</dbReference>
<reference evidence="4 5" key="1">
    <citation type="submission" date="2017-05" db="EMBL/GenBank/DDBJ databases">
        <authorList>
            <person name="Varghese N."/>
            <person name="Submissions S."/>
        </authorList>
    </citation>
    <scope>NUCLEOTIDE SEQUENCE [LARGE SCALE GENOMIC DNA]</scope>
    <source>
        <strain evidence="4 5">CGMCC 1.7287</strain>
    </source>
</reference>
<protein>
    <submittedName>
        <fullName evidence="4">AAA+-type ATPase, SpoVK/Ycf46/Vps4 family</fullName>
    </submittedName>
</protein>
<accession>A0ABY1S2A1</accession>
<gene>
    <name evidence="4" type="ORF">SAMN04487964_11216</name>
</gene>
<dbReference type="SUPFAM" id="SSF52540">
    <property type="entry name" value="P-loop containing nucleoside triphosphate hydrolases"/>
    <property type="match status" value="2"/>
</dbReference>
<dbReference type="Gene3D" id="3.40.50.300">
    <property type="entry name" value="P-loop containing nucleotide triphosphate hydrolases"/>
    <property type="match status" value="2"/>
</dbReference>
<dbReference type="RefSeq" id="WP_239040142.1">
    <property type="nucleotide sequence ID" value="NZ_BAAAEY010000008.1"/>
</dbReference>
<feature type="domain" description="AAA+ ATPase" evidence="3">
    <location>
        <begin position="482"/>
        <end position="611"/>
    </location>
</feature>
<dbReference type="InterPro" id="IPR027417">
    <property type="entry name" value="P-loop_NTPase"/>
</dbReference>
<dbReference type="CDD" id="cd19481">
    <property type="entry name" value="RecA-like_protease"/>
    <property type="match status" value="1"/>
</dbReference>
<dbReference type="SMART" id="SM00382">
    <property type="entry name" value="AAA"/>
    <property type="match status" value="2"/>
</dbReference>
<evidence type="ECO:0000313" key="4">
    <source>
        <dbReference type="EMBL" id="SMR76611.1"/>
    </source>
</evidence>